<evidence type="ECO:0000313" key="3">
    <source>
        <dbReference type="Proteomes" id="UP001283361"/>
    </source>
</evidence>
<proteinExistence type="predicted"/>
<feature type="region of interest" description="Disordered" evidence="1">
    <location>
        <begin position="1"/>
        <end position="33"/>
    </location>
</feature>
<protein>
    <submittedName>
        <fullName evidence="2">Uncharacterized protein</fullName>
    </submittedName>
</protein>
<feature type="compositionally biased region" description="Polar residues" evidence="1">
    <location>
        <begin position="21"/>
        <end position="32"/>
    </location>
</feature>
<gene>
    <name evidence="2" type="ORF">RRG08_045578</name>
</gene>
<organism evidence="2 3">
    <name type="scientific">Elysia crispata</name>
    <name type="common">lettuce slug</name>
    <dbReference type="NCBI Taxonomy" id="231223"/>
    <lineage>
        <taxon>Eukaryota</taxon>
        <taxon>Metazoa</taxon>
        <taxon>Spiralia</taxon>
        <taxon>Lophotrochozoa</taxon>
        <taxon>Mollusca</taxon>
        <taxon>Gastropoda</taxon>
        <taxon>Heterobranchia</taxon>
        <taxon>Euthyneura</taxon>
        <taxon>Panpulmonata</taxon>
        <taxon>Sacoglossa</taxon>
        <taxon>Placobranchoidea</taxon>
        <taxon>Plakobranchidae</taxon>
        <taxon>Elysia</taxon>
    </lineage>
</organism>
<name>A0AAE1DWW4_9GAST</name>
<dbReference type="Proteomes" id="UP001283361">
    <property type="component" value="Unassembled WGS sequence"/>
</dbReference>
<feature type="compositionally biased region" description="Polar residues" evidence="1">
    <location>
        <begin position="1"/>
        <end position="11"/>
    </location>
</feature>
<accession>A0AAE1DWW4</accession>
<sequence length="91" mass="10006">MVILVQSQKRNLNPKGKESGRSTLPATAQKAPSPSLAEVAPLNTVPHAFTQCQGNTLGSRRMPDFYGALSRLSDMKRETRYDRLSSCDLIT</sequence>
<keyword evidence="3" id="KW-1185">Reference proteome</keyword>
<evidence type="ECO:0000313" key="2">
    <source>
        <dbReference type="EMBL" id="KAK3785355.1"/>
    </source>
</evidence>
<dbReference type="EMBL" id="JAWDGP010002132">
    <property type="protein sequence ID" value="KAK3785355.1"/>
    <property type="molecule type" value="Genomic_DNA"/>
</dbReference>
<comment type="caution">
    <text evidence="2">The sequence shown here is derived from an EMBL/GenBank/DDBJ whole genome shotgun (WGS) entry which is preliminary data.</text>
</comment>
<dbReference type="AlphaFoldDB" id="A0AAE1DWW4"/>
<evidence type="ECO:0000256" key="1">
    <source>
        <dbReference type="SAM" id="MobiDB-lite"/>
    </source>
</evidence>
<reference evidence="2" key="1">
    <citation type="journal article" date="2023" name="G3 (Bethesda)">
        <title>A reference genome for the long-term kleptoplast-retaining sea slug Elysia crispata morphotype clarki.</title>
        <authorList>
            <person name="Eastman K.E."/>
            <person name="Pendleton A.L."/>
            <person name="Shaikh M.A."/>
            <person name="Suttiyut T."/>
            <person name="Ogas R."/>
            <person name="Tomko P."/>
            <person name="Gavelis G."/>
            <person name="Widhalm J.R."/>
            <person name="Wisecaver J.H."/>
        </authorList>
    </citation>
    <scope>NUCLEOTIDE SEQUENCE</scope>
    <source>
        <strain evidence="2">ECLA1</strain>
    </source>
</reference>